<dbReference type="InterPro" id="IPR042099">
    <property type="entry name" value="ANL_N_sf"/>
</dbReference>
<dbReference type="InterPro" id="IPR025110">
    <property type="entry name" value="AMP-bd_C"/>
</dbReference>
<accession>A0AAE3YFT7</accession>
<protein>
    <submittedName>
        <fullName evidence="3">O-succinylbenzoic acid--CoA ligase</fullName>
        <ecNumber evidence="3">6.2.1.26</ecNumber>
    </submittedName>
</protein>
<evidence type="ECO:0000259" key="2">
    <source>
        <dbReference type="Pfam" id="PF13193"/>
    </source>
</evidence>
<dbReference type="RefSeq" id="WP_309851296.1">
    <property type="nucleotide sequence ID" value="NZ_BAAAIU010000003.1"/>
</dbReference>
<comment type="caution">
    <text evidence="3">The sequence shown here is derived from an EMBL/GenBank/DDBJ whole genome shotgun (WGS) entry which is preliminary data.</text>
</comment>
<reference evidence="3" key="1">
    <citation type="submission" date="2023-07" db="EMBL/GenBank/DDBJ databases">
        <title>Sequencing the genomes of 1000 actinobacteria strains.</title>
        <authorList>
            <person name="Klenk H.-P."/>
        </authorList>
    </citation>
    <scope>NUCLEOTIDE SEQUENCE</scope>
    <source>
        <strain evidence="3">DSM 13988</strain>
    </source>
</reference>
<dbReference type="AlphaFoldDB" id="A0AAE3YFT7"/>
<name>A0AAE3YFT7_9MICC</name>
<dbReference type="InterPro" id="IPR020845">
    <property type="entry name" value="AMP-binding_CS"/>
</dbReference>
<dbReference type="Pfam" id="PF00501">
    <property type="entry name" value="AMP-binding"/>
    <property type="match status" value="1"/>
</dbReference>
<dbReference type="Pfam" id="PF13193">
    <property type="entry name" value="AMP-binding_C"/>
    <property type="match status" value="1"/>
</dbReference>
<dbReference type="InterPro" id="IPR000873">
    <property type="entry name" value="AMP-dep_synth/lig_dom"/>
</dbReference>
<evidence type="ECO:0000313" key="4">
    <source>
        <dbReference type="Proteomes" id="UP001247307"/>
    </source>
</evidence>
<keyword evidence="3" id="KW-0436">Ligase</keyword>
<sequence length="386" mass="40509">MDLLPLCLGDGDDPRRLLTPLHDALSGDGPAVAPHIDPSMEFAETLPNDDIAVVVCTSGSTGTPKQTMLTTEALGASSAATAERLGFEGQWLLALPVHFVAGLQVLVRSLYSGLPPAIDPSLTSGGFTPQGFADAASELTDRRRLTSLVPTQLARLLDDPKQTALPALRRFDAILLGGAATPARLRAQAAREGLNVIQTYGSAETAGGCVYDGTPLPGVELDFHEGRIILGGPTIASGYLGDPELTDRAFRSDGTTRWFRTADNGSVDDDGRLRVTGRIDDVIITGGVKVSALAVREVLEEIPGVHSAFVTSLPDPEWGQAVAAFVASPRPTAEVLAAARERLSGAMRPKLVLTAPHLPLLPNGKEDRVSMIRALHLASGISAETA</sequence>
<keyword evidence="4" id="KW-1185">Reference proteome</keyword>
<dbReference type="InterPro" id="IPR050237">
    <property type="entry name" value="ATP-dep_AMP-bd_enzyme"/>
</dbReference>
<dbReference type="Gene3D" id="3.40.50.12780">
    <property type="entry name" value="N-terminal domain of ligase-like"/>
    <property type="match status" value="1"/>
</dbReference>
<dbReference type="PANTHER" id="PTHR43767:SF1">
    <property type="entry name" value="NONRIBOSOMAL PEPTIDE SYNTHASE PES1 (EUROFUNG)-RELATED"/>
    <property type="match status" value="1"/>
</dbReference>
<dbReference type="EC" id="6.2.1.26" evidence="3"/>
<organism evidence="3 4">
    <name type="scientific">Falsarthrobacter nasiphocae</name>
    <dbReference type="NCBI Taxonomy" id="189863"/>
    <lineage>
        <taxon>Bacteria</taxon>
        <taxon>Bacillati</taxon>
        <taxon>Actinomycetota</taxon>
        <taxon>Actinomycetes</taxon>
        <taxon>Micrococcales</taxon>
        <taxon>Micrococcaceae</taxon>
        <taxon>Falsarthrobacter</taxon>
    </lineage>
</organism>
<dbReference type="Proteomes" id="UP001247307">
    <property type="component" value="Unassembled WGS sequence"/>
</dbReference>
<dbReference type="PANTHER" id="PTHR43767">
    <property type="entry name" value="LONG-CHAIN-FATTY-ACID--COA LIGASE"/>
    <property type="match status" value="1"/>
</dbReference>
<dbReference type="InterPro" id="IPR045851">
    <property type="entry name" value="AMP-bd_C_sf"/>
</dbReference>
<dbReference type="SUPFAM" id="SSF56801">
    <property type="entry name" value="Acetyl-CoA synthetase-like"/>
    <property type="match status" value="1"/>
</dbReference>
<dbReference type="Gene3D" id="3.30.300.30">
    <property type="match status" value="1"/>
</dbReference>
<proteinExistence type="predicted"/>
<evidence type="ECO:0000313" key="3">
    <source>
        <dbReference type="EMBL" id="MDR6892380.1"/>
    </source>
</evidence>
<dbReference type="EMBL" id="JAVDUI010000001">
    <property type="protein sequence ID" value="MDR6892380.1"/>
    <property type="molecule type" value="Genomic_DNA"/>
</dbReference>
<gene>
    <name evidence="3" type="ORF">J2S35_001320</name>
</gene>
<feature type="domain" description="AMP-dependent synthetase/ligase" evidence="1">
    <location>
        <begin position="43"/>
        <end position="216"/>
    </location>
</feature>
<dbReference type="PROSITE" id="PS00455">
    <property type="entry name" value="AMP_BINDING"/>
    <property type="match status" value="1"/>
</dbReference>
<feature type="domain" description="AMP-binding enzyme C-terminal" evidence="2">
    <location>
        <begin position="297"/>
        <end position="365"/>
    </location>
</feature>
<evidence type="ECO:0000259" key="1">
    <source>
        <dbReference type="Pfam" id="PF00501"/>
    </source>
</evidence>
<dbReference type="GO" id="GO:0008756">
    <property type="term" value="F:o-succinylbenzoate-CoA ligase activity"/>
    <property type="evidence" value="ECO:0007669"/>
    <property type="project" value="UniProtKB-EC"/>
</dbReference>